<comment type="caution">
    <text evidence="1">The sequence shown here is derived from an EMBL/GenBank/DDBJ whole genome shotgun (WGS) entry which is preliminary data.</text>
</comment>
<dbReference type="InParanoid" id="A0A2R5G8U2"/>
<gene>
    <name evidence="1" type="ORF">FCC1311_011212</name>
</gene>
<dbReference type="Proteomes" id="UP000241890">
    <property type="component" value="Unassembled WGS sequence"/>
</dbReference>
<sequence>MRVIRERRRSRDVTLQLGVNAAQPRAAQRAAEDLRPSFEDSLRGFASRIRFVARRISILAVPCSGAADPGGRVKA</sequence>
<name>A0A2R5G8U2_9STRA</name>
<evidence type="ECO:0000313" key="1">
    <source>
        <dbReference type="EMBL" id="GBG24903.1"/>
    </source>
</evidence>
<reference evidence="1 2" key="1">
    <citation type="submission" date="2017-12" db="EMBL/GenBank/DDBJ databases">
        <title>Sequencing, de novo assembly and annotation of complete genome of a new Thraustochytrid species, strain FCC1311.</title>
        <authorList>
            <person name="Sedici K."/>
            <person name="Godart F."/>
            <person name="Aiese Cigliano R."/>
            <person name="Sanseverino W."/>
            <person name="Barakat M."/>
            <person name="Ortet P."/>
            <person name="Marechal E."/>
            <person name="Cagnac O."/>
            <person name="Amato A."/>
        </authorList>
    </citation>
    <scope>NUCLEOTIDE SEQUENCE [LARGE SCALE GENOMIC DNA]</scope>
</reference>
<dbReference type="AlphaFoldDB" id="A0A2R5G8U2"/>
<evidence type="ECO:0000313" key="2">
    <source>
        <dbReference type="Proteomes" id="UP000241890"/>
    </source>
</evidence>
<proteinExistence type="predicted"/>
<dbReference type="EMBL" id="BEYU01000009">
    <property type="protein sequence ID" value="GBG24903.1"/>
    <property type="molecule type" value="Genomic_DNA"/>
</dbReference>
<protein>
    <submittedName>
        <fullName evidence="1">Uncharacterized protein</fullName>
    </submittedName>
</protein>
<organism evidence="1 2">
    <name type="scientific">Hondaea fermentalgiana</name>
    <dbReference type="NCBI Taxonomy" id="2315210"/>
    <lineage>
        <taxon>Eukaryota</taxon>
        <taxon>Sar</taxon>
        <taxon>Stramenopiles</taxon>
        <taxon>Bigyra</taxon>
        <taxon>Labyrinthulomycetes</taxon>
        <taxon>Thraustochytrida</taxon>
        <taxon>Thraustochytriidae</taxon>
        <taxon>Hondaea</taxon>
    </lineage>
</organism>
<keyword evidence="2" id="KW-1185">Reference proteome</keyword>
<accession>A0A2R5G8U2</accession>